<evidence type="ECO:0000256" key="7">
    <source>
        <dbReference type="ARBA" id="ARBA00022723"/>
    </source>
</evidence>
<dbReference type="GO" id="GO:0004601">
    <property type="term" value="F:peroxidase activity"/>
    <property type="evidence" value="ECO:0007669"/>
    <property type="project" value="UniProtKB-KW"/>
</dbReference>
<feature type="chain" id="PRO_5046977960" description="peroxidase" evidence="12">
    <location>
        <begin position="24"/>
        <end position="183"/>
    </location>
</feature>
<evidence type="ECO:0000256" key="12">
    <source>
        <dbReference type="SAM" id="SignalP"/>
    </source>
</evidence>
<dbReference type="Gene3D" id="1.10.520.10">
    <property type="match status" value="2"/>
</dbReference>
<evidence type="ECO:0000256" key="1">
    <source>
        <dbReference type="ARBA" id="ARBA00000189"/>
    </source>
</evidence>
<protein>
    <recommendedName>
        <fullName evidence="4">peroxidase</fullName>
        <ecNumber evidence="4">1.11.1.7</ecNumber>
    </recommendedName>
</protein>
<dbReference type="InterPro" id="IPR000823">
    <property type="entry name" value="Peroxidase_pln"/>
</dbReference>
<keyword evidence="9" id="KW-0560">Oxidoreductase</keyword>
<comment type="catalytic activity">
    <reaction evidence="1">
        <text>2 a phenolic donor + H2O2 = 2 a phenolic radical donor + 2 H2O</text>
        <dbReference type="Rhea" id="RHEA:56136"/>
        <dbReference type="ChEBI" id="CHEBI:15377"/>
        <dbReference type="ChEBI" id="CHEBI:16240"/>
        <dbReference type="ChEBI" id="CHEBI:139520"/>
        <dbReference type="ChEBI" id="CHEBI:139521"/>
        <dbReference type="EC" id="1.11.1.7"/>
    </reaction>
</comment>
<evidence type="ECO:0000256" key="3">
    <source>
        <dbReference type="ARBA" id="ARBA00001970"/>
    </source>
</evidence>
<keyword evidence="7" id="KW-0479">Metal-binding</keyword>
<name>A0ABS8S056_DATST</name>
<dbReference type="Pfam" id="PF00141">
    <property type="entry name" value="peroxidase"/>
    <property type="match status" value="1"/>
</dbReference>
<accession>A0ABS8S056</accession>
<dbReference type="SUPFAM" id="SSF48113">
    <property type="entry name" value="Heme-dependent peroxidases"/>
    <property type="match status" value="2"/>
</dbReference>
<keyword evidence="6" id="KW-0349">Heme</keyword>
<dbReference type="InterPro" id="IPR002016">
    <property type="entry name" value="Haem_peroxidase"/>
</dbReference>
<keyword evidence="10" id="KW-0408">Iron</keyword>
<dbReference type="PRINTS" id="PR00458">
    <property type="entry name" value="PEROXIDASE"/>
</dbReference>
<comment type="cofactor">
    <cofactor evidence="3">
        <name>heme b</name>
        <dbReference type="ChEBI" id="CHEBI:60344"/>
    </cofactor>
</comment>
<evidence type="ECO:0000313" key="14">
    <source>
        <dbReference type="EMBL" id="MCD7452372.1"/>
    </source>
</evidence>
<keyword evidence="15" id="KW-1185">Reference proteome</keyword>
<dbReference type="EC" id="1.11.1.7" evidence="4"/>
<dbReference type="InterPro" id="IPR019794">
    <property type="entry name" value="Peroxidases_AS"/>
</dbReference>
<keyword evidence="12" id="KW-0732">Signal</keyword>
<evidence type="ECO:0000256" key="10">
    <source>
        <dbReference type="ARBA" id="ARBA00023004"/>
    </source>
</evidence>
<reference evidence="14 15" key="1">
    <citation type="journal article" date="2021" name="BMC Genomics">
        <title>Datura genome reveals duplications of psychoactive alkaloid biosynthetic genes and high mutation rate following tissue culture.</title>
        <authorList>
            <person name="Rajewski A."/>
            <person name="Carter-House D."/>
            <person name="Stajich J."/>
            <person name="Litt A."/>
        </authorList>
    </citation>
    <scope>NUCLEOTIDE SEQUENCE [LARGE SCALE GENOMIC DNA]</scope>
    <source>
        <strain evidence="14">AR-01</strain>
    </source>
</reference>
<comment type="caution">
    <text evidence="14">The sequence shown here is derived from an EMBL/GenBank/DDBJ whole genome shotgun (WGS) entry which is preliminary data.</text>
</comment>
<comment type="similarity">
    <text evidence="11">Belongs to the peroxidase family.</text>
</comment>
<evidence type="ECO:0000256" key="9">
    <source>
        <dbReference type="ARBA" id="ARBA00023002"/>
    </source>
</evidence>
<dbReference type="EMBL" id="JACEIK010000205">
    <property type="protein sequence ID" value="MCD7452372.1"/>
    <property type="molecule type" value="Genomic_DNA"/>
</dbReference>
<keyword evidence="5 14" id="KW-0575">Peroxidase</keyword>
<evidence type="ECO:0000313" key="15">
    <source>
        <dbReference type="Proteomes" id="UP000823775"/>
    </source>
</evidence>
<keyword evidence="8" id="KW-0106">Calcium</keyword>
<dbReference type="PANTHER" id="PTHR31388">
    <property type="entry name" value="PEROXIDASE 72-RELATED"/>
    <property type="match status" value="1"/>
</dbReference>
<dbReference type="Gene3D" id="1.10.420.10">
    <property type="entry name" value="Peroxidase, domain 2"/>
    <property type="match status" value="1"/>
</dbReference>
<dbReference type="Proteomes" id="UP000823775">
    <property type="component" value="Unassembled WGS sequence"/>
</dbReference>
<organism evidence="14 15">
    <name type="scientific">Datura stramonium</name>
    <name type="common">Jimsonweed</name>
    <name type="synonym">Common thornapple</name>
    <dbReference type="NCBI Taxonomy" id="4076"/>
    <lineage>
        <taxon>Eukaryota</taxon>
        <taxon>Viridiplantae</taxon>
        <taxon>Streptophyta</taxon>
        <taxon>Embryophyta</taxon>
        <taxon>Tracheophyta</taxon>
        <taxon>Spermatophyta</taxon>
        <taxon>Magnoliopsida</taxon>
        <taxon>eudicotyledons</taxon>
        <taxon>Gunneridae</taxon>
        <taxon>Pentapetalae</taxon>
        <taxon>asterids</taxon>
        <taxon>lamiids</taxon>
        <taxon>Solanales</taxon>
        <taxon>Solanaceae</taxon>
        <taxon>Solanoideae</taxon>
        <taxon>Datureae</taxon>
        <taxon>Datura</taxon>
    </lineage>
</organism>
<proteinExistence type="inferred from homology"/>
<evidence type="ECO:0000256" key="2">
    <source>
        <dbReference type="ARBA" id="ARBA00001913"/>
    </source>
</evidence>
<evidence type="ECO:0000256" key="5">
    <source>
        <dbReference type="ARBA" id="ARBA00022559"/>
    </source>
</evidence>
<dbReference type="PROSITE" id="PS00436">
    <property type="entry name" value="PEROXIDASE_2"/>
    <property type="match status" value="1"/>
</dbReference>
<comment type="cofactor">
    <cofactor evidence="2">
        <name>Ca(2+)</name>
        <dbReference type="ChEBI" id="CHEBI:29108"/>
    </cofactor>
</comment>
<evidence type="ECO:0000259" key="13">
    <source>
        <dbReference type="PROSITE" id="PS50873"/>
    </source>
</evidence>
<sequence>MASNSFFFLHVLVMFSLASMALSDSLSPSFYDHVCPQALPAIKRVVEDAIRQERRMGASLLRLHFHDCFVNGCDASILLDKTATIDSEKTAVPNNNSIRGFDVIDKIKLEVDKYCGRAIVSCADIVAVAARDSVVATDNLVKKYSTNLGSFSKDFVESMIKMGNIKPLTGNQGQIRLNCRNVN</sequence>
<dbReference type="InterPro" id="IPR010255">
    <property type="entry name" value="Haem_peroxidase_sf"/>
</dbReference>
<evidence type="ECO:0000256" key="4">
    <source>
        <dbReference type="ARBA" id="ARBA00012313"/>
    </source>
</evidence>
<evidence type="ECO:0000256" key="6">
    <source>
        <dbReference type="ARBA" id="ARBA00022617"/>
    </source>
</evidence>
<dbReference type="PANTHER" id="PTHR31388:SF245">
    <property type="entry name" value="PEROXIDASE"/>
    <property type="match status" value="1"/>
</dbReference>
<feature type="domain" description="Plant heme peroxidase family profile" evidence="13">
    <location>
        <begin position="25"/>
        <end position="183"/>
    </location>
</feature>
<evidence type="ECO:0000256" key="11">
    <source>
        <dbReference type="RuleBase" id="RU004241"/>
    </source>
</evidence>
<dbReference type="PRINTS" id="PR00461">
    <property type="entry name" value="PLPEROXIDASE"/>
</dbReference>
<gene>
    <name evidence="14" type="primary">PER70</name>
    <name evidence="14" type="ORF">HAX54_016300</name>
</gene>
<evidence type="ECO:0000256" key="8">
    <source>
        <dbReference type="ARBA" id="ARBA00022837"/>
    </source>
</evidence>
<dbReference type="PROSITE" id="PS50873">
    <property type="entry name" value="PEROXIDASE_4"/>
    <property type="match status" value="1"/>
</dbReference>
<feature type="signal peptide" evidence="12">
    <location>
        <begin position="1"/>
        <end position="23"/>
    </location>
</feature>